<dbReference type="WBParaSite" id="SPAL_0001021000.1">
    <property type="protein sequence ID" value="SPAL_0001021000.1"/>
    <property type="gene ID" value="SPAL_0001021000"/>
</dbReference>
<organism evidence="7 8">
    <name type="scientific">Strongyloides papillosus</name>
    <name type="common">Intestinal threadworm</name>
    <dbReference type="NCBI Taxonomy" id="174720"/>
    <lineage>
        <taxon>Eukaryota</taxon>
        <taxon>Metazoa</taxon>
        <taxon>Ecdysozoa</taxon>
        <taxon>Nematoda</taxon>
        <taxon>Chromadorea</taxon>
        <taxon>Rhabditida</taxon>
        <taxon>Tylenchina</taxon>
        <taxon>Panagrolaimomorpha</taxon>
        <taxon>Strongyloidoidea</taxon>
        <taxon>Strongyloididae</taxon>
        <taxon>Strongyloides</taxon>
    </lineage>
</organism>
<comment type="subcellular location">
    <subcellularLocation>
        <location evidence="1">Nucleus</location>
    </subcellularLocation>
</comment>
<keyword evidence="5" id="KW-0539">Nucleus</keyword>
<dbReference type="Gene3D" id="3.80.10.10">
    <property type="entry name" value="Ribonuclease Inhibitor"/>
    <property type="match status" value="1"/>
</dbReference>
<dbReference type="SUPFAM" id="SSF52058">
    <property type="entry name" value="L domain-like"/>
    <property type="match status" value="1"/>
</dbReference>
<accession>A0A0N5BWL6</accession>
<dbReference type="GO" id="GO:0005634">
    <property type="term" value="C:nucleus"/>
    <property type="evidence" value="ECO:0007669"/>
    <property type="project" value="UniProtKB-SubCell"/>
</dbReference>
<dbReference type="InterPro" id="IPR018222">
    <property type="entry name" value="Nuclear_transport_factor_2_euk"/>
</dbReference>
<evidence type="ECO:0000313" key="7">
    <source>
        <dbReference type="Proteomes" id="UP000046392"/>
    </source>
</evidence>
<dbReference type="Proteomes" id="UP000046392">
    <property type="component" value="Unplaced"/>
</dbReference>
<keyword evidence="3" id="KW-0813">Transport</keyword>
<dbReference type="GO" id="GO:0016973">
    <property type="term" value="P:poly(A)+ mRNA export from nucleus"/>
    <property type="evidence" value="ECO:0007669"/>
    <property type="project" value="TreeGrafter"/>
</dbReference>
<dbReference type="GO" id="GO:0003723">
    <property type="term" value="F:RNA binding"/>
    <property type="evidence" value="ECO:0007669"/>
    <property type="project" value="TreeGrafter"/>
</dbReference>
<keyword evidence="4" id="KW-0509">mRNA transport</keyword>
<dbReference type="InterPro" id="IPR002075">
    <property type="entry name" value="NTF2_dom"/>
</dbReference>
<dbReference type="InterPro" id="IPR030217">
    <property type="entry name" value="NXF_fam"/>
</dbReference>
<keyword evidence="7" id="KW-1185">Reference proteome</keyword>
<evidence type="ECO:0000256" key="3">
    <source>
        <dbReference type="ARBA" id="ARBA00022448"/>
    </source>
</evidence>
<name>A0A0N5BWL6_STREA</name>
<dbReference type="Pfam" id="PF24048">
    <property type="entry name" value="LRR_NXF1-5"/>
    <property type="match status" value="1"/>
</dbReference>
<dbReference type="SUPFAM" id="SSF54427">
    <property type="entry name" value="NTF2-like"/>
    <property type="match status" value="1"/>
</dbReference>
<dbReference type="STRING" id="174720.A0A0N5BWL6"/>
<evidence type="ECO:0000256" key="5">
    <source>
        <dbReference type="ARBA" id="ARBA00023242"/>
    </source>
</evidence>
<evidence type="ECO:0000313" key="8">
    <source>
        <dbReference type="WBParaSite" id="SPAL_0001021000.1"/>
    </source>
</evidence>
<dbReference type="InterPro" id="IPR001611">
    <property type="entry name" value="Leu-rich_rpt"/>
</dbReference>
<reference evidence="8" key="1">
    <citation type="submission" date="2017-02" db="UniProtKB">
        <authorList>
            <consortium name="WormBaseParasite"/>
        </authorList>
    </citation>
    <scope>IDENTIFICATION</scope>
</reference>
<dbReference type="PROSITE" id="PS50177">
    <property type="entry name" value="NTF2_DOMAIN"/>
    <property type="match status" value="1"/>
</dbReference>
<dbReference type="PROSITE" id="PS51450">
    <property type="entry name" value="LRR"/>
    <property type="match status" value="1"/>
</dbReference>
<dbReference type="AlphaFoldDB" id="A0A0N5BWL6"/>
<dbReference type="Gene3D" id="3.10.450.50">
    <property type="match status" value="1"/>
</dbReference>
<feature type="domain" description="NTF2" evidence="6">
    <location>
        <begin position="343"/>
        <end position="514"/>
    </location>
</feature>
<dbReference type="InterPro" id="IPR032710">
    <property type="entry name" value="NTF2-like_dom_sf"/>
</dbReference>
<dbReference type="InterPro" id="IPR032675">
    <property type="entry name" value="LRR_dom_sf"/>
</dbReference>
<evidence type="ECO:0000256" key="2">
    <source>
        <dbReference type="ARBA" id="ARBA00009285"/>
    </source>
</evidence>
<proteinExistence type="inferred from homology"/>
<dbReference type="Pfam" id="PF22602">
    <property type="entry name" value="NXF_NTF2"/>
    <property type="match status" value="1"/>
</dbReference>
<dbReference type="InterPro" id="IPR057125">
    <property type="entry name" value="NXF1/2/3/5-like_LRR"/>
</dbReference>
<dbReference type="PANTHER" id="PTHR10662">
    <property type="entry name" value="NUCLEAR RNA EXPORT FACTOR"/>
    <property type="match status" value="1"/>
</dbReference>
<dbReference type="PANTHER" id="PTHR10662:SF22">
    <property type="entry name" value="NUCLEAR RNA EXPORT FACTOR 1"/>
    <property type="match status" value="1"/>
</dbReference>
<sequence>MYRRTDVKSKSRKVFAGFDPDIIGKYHDDDYNDSFNRFNGNNGKKEHISQNISKNHDNRKFQKDSLTESGFFNQKEVMFNVDVKGCGQCSIHEIITEIQGYTTPFIPFFPVRTDTGDISFLVRDSTVATCLQQLSRRVKNPRTSTNLLILTKKKTCSFNKLPVDLKNLIETVCERRLTDDKKTLDLSNFSSDPLFKSKGVIVSLQRVEVCNAVIEFIFNKCSEAVSLSLKSTGLRDLYAISSMVYAMPMLKFLDLSCNFIDKIPELSRIRIWKIEELFLENTGISNFFTKTSEYSRVVQGYFPYLKSLDGIPIKVNDCAPVLNNEQDVVIKPSFFISRNIETVLKMFVAQYYDIFDGPNGTTTRKQLSEAYDENAIFSHVFEPINDGNKNRISKSLEVLRGPFYKSYRKNSHNILVEDKFNLRRKETYGKGNLEILAMLCRLPPTEHIRESFVMDVCMVTSKIVVFTIQGLLNDGEEYFASSKLKSNLKYFTRSFVCIPRRGTAISIASDVLTIHPIDEECTSKYKKYCMDLKNMLPISYVP</sequence>
<comment type="similarity">
    <text evidence="2">Belongs to the NXF family.</text>
</comment>
<evidence type="ECO:0000256" key="1">
    <source>
        <dbReference type="ARBA" id="ARBA00004123"/>
    </source>
</evidence>
<protein>
    <submittedName>
        <fullName evidence="8">NTF2 domain-containing protein</fullName>
    </submittedName>
</protein>
<evidence type="ECO:0000256" key="4">
    <source>
        <dbReference type="ARBA" id="ARBA00022816"/>
    </source>
</evidence>
<evidence type="ECO:0000259" key="6">
    <source>
        <dbReference type="PROSITE" id="PS50177"/>
    </source>
</evidence>